<dbReference type="Gene3D" id="1.10.8.270">
    <property type="entry name" value="putative rabgap domain of human tbc1 domain family member 14 like domains"/>
    <property type="match status" value="1"/>
</dbReference>
<dbReference type="SUPFAM" id="SSF47923">
    <property type="entry name" value="Ypt/Rab-GAP domain of gyp1p"/>
    <property type="match status" value="1"/>
</dbReference>
<reference evidence="3 4" key="1">
    <citation type="journal article" date="2019" name="PLoS Biol.">
        <title>Sex chromosomes control vertical transmission of feminizing Wolbachia symbionts in an isopod.</title>
        <authorList>
            <person name="Becking T."/>
            <person name="Chebbi M.A."/>
            <person name="Giraud I."/>
            <person name="Moumen B."/>
            <person name="Laverre T."/>
            <person name="Caubet Y."/>
            <person name="Peccoud J."/>
            <person name="Gilbert C."/>
            <person name="Cordaux R."/>
        </authorList>
    </citation>
    <scope>NUCLEOTIDE SEQUENCE [LARGE SCALE GENOMIC DNA]</scope>
    <source>
        <strain evidence="3">ANa2</strain>
        <tissue evidence="3">Whole body excluding digestive tract and cuticle</tissue>
    </source>
</reference>
<accession>A0A5N5TKP8</accession>
<dbReference type="AlphaFoldDB" id="A0A5N5TKP8"/>
<dbReference type="Pfam" id="PF00566">
    <property type="entry name" value="RabGAP-TBC"/>
    <property type="match status" value="1"/>
</dbReference>
<evidence type="ECO:0000259" key="2">
    <source>
        <dbReference type="PROSITE" id="PS50086"/>
    </source>
</evidence>
<gene>
    <name evidence="3" type="ORF">Anas_01742</name>
</gene>
<dbReference type="Proteomes" id="UP000326759">
    <property type="component" value="Unassembled WGS sequence"/>
</dbReference>
<name>A0A5N5TKP8_9CRUS</name>
<dbReference type="FunFam" id="1.10.8.270:FF:000008">
    <property type="entry name" value="Putative TBC1 domain family member 14"/>
    <property type="match status" value="1"/>
</dbReference>
<dbReference type="PANTHER" id="PTHR47219">
    <property type="entry name" value="RAB GTPASE-ACTIVATING PROTEIN 1-LIKE"/>
    <property type="match status" value="1"/>
</dbReference>
<dbReference type="InterPro" id="IPR050302">
    <property type="entry name" value="Rab_GAP_TBC_domain"/>
</dbReference>
<dbReference type="EMBL" id="SEYY01000679">
    <property type="protein sequence ID" value="KAB7506745.1"/>
    <property type="molecule type" value="Genomic_DNA"/>
</dbReference>
<organism evidence="3 4">
    <name type="scientific">Armadillidium nasatum</name>
    <dbReference type="NCBI Taxonomy" id="96803"/>
    <lineage>
        <taxon>Eukaryota</taxon>
        <taxon>Metazoa</taxon>
        <taxon>Ecdysozoa</taxon>
        <taxon>Arthropoda</taxon>
        <taxon>Crustacea</taxon>
        <taxon>Multicrustacea</taxon>
        <taxon>Malacostraca</taxon>
        <taxon>Eumalacostraca</taxon>
        <taxon>Peracarida</taxon>
        <taxon>Isopoda</taxon>
        <taxon>Oniscidea</taxon>
        <taxon>Crinocheta</taxon>
        <taxon>Armadillidiidae</taxon>
        <taxon>Armadillidium</taxon>
    </lineage>
</organism>
<protein>
    <submittedName>
        <fullName evidence="3">TBC1 domain family member 12</fullName>
    </submittedName>
</protein>
<feature type="region of interest" description="Disordered" evidence="1">
    <location>
        <begin position="220"/>
        <end position="249"/>
    </location>
</feature>
<feature type="domain" description="Rab-GAP TBC" evidence="2">
    <location>
        <begin position="406"/>
        <end position="613"/>
    </location>
</feature>
<sequence>MNNHLSLEEQFNSWPLRIKKTKESLAVTPKSYESVYKNHIMSVDIIPDLSGNGNCILSSFETLGLDNQKTTMLNKETCYTTNQTLDSLLESLPLVYNPRTKKLQVVKLKSKDCESNGNINNRIYCKSHIHSHVNCVDDECHELIPKSKSLHENIFDSTKNSHQDALNLIDTAKKTALQAIEPPKCYSIVNKHENSYEVSSVIIKSLGETASIESFCSSISNSTPDTSLSSGISSSPRSENGNLKKESSRKKGLGEFFTRNLFPWKSKKSLSLIEGDTSIASDATTVEESSNAWRLFSKSDSIGSHSSEGLEVPAGTAGLIMEERPGNLPAKTPLEQEKHEQEYKSIVSAAKKREMKEARERRKAQALQLKQEKHLSDSVHTWNNVILPKWNAVRHHKKCQDLWWTGLPSCVRGKVWKLAIGNELQITKELYSKLVQRSLDKLSTLDVNKSFDTDIKEAKNQESTLKLIQLDVSRTFPHLCIFQDGGPFHDPLHNILGAYVLYRPDVGYVQGMSFIAATLLLNMEESEAFIYFSNLINRSPHMAFFTVDQHVMQAYFATFEEVLHENLPQVAGHLKNLNILPNMYFLDWVLTVFSRSFPLDVSARIWDIYLRDGEEFFFRAGLGLDIKPVTVSLFYLVLYT</sequence>
<feature type="compositionally biased region" description="Low complexity" evidence="1">
    <location>
        <begin position="220"/>
        <end position="238"/>
    </location>
</feature>
<keyword evidence="4" id="KW-1185">Reference proteome</keyword>
<evidence type="ECO:0000256" key="1">
    <source>
        <dbReference type="SAM" id="MobiDB-lite"/>
    </source>
</evidence>
<dbReference type="Gene3D" id="1.10.472.80">
    <property type="entry name" value="Ypt/Rab-GAP domain of gyp1p, domain 3"/>
    <property type="match status" value="1"/>
</dbReference>
<evidence type="ECO:0000313" key="3">
    <source>
        <dbReference type="EMBL" id="KAB7506745.1"/>
    </source>
</evidence>
<proteinExistence type="predicted"/>
<comment type="caution">
    <text evidence="3">The sequence shown here is derived from an EMBL/GenBank/DDBJ whole genome shotgun (WGS) entry which is preliminary data.</text>
</comment>
<dbReference type="PROSITE" id="PS50086">
    <property type="entry name" value="TBC_RABGAP"/>
    <property type="match status" value="1"/>
</dbReference>
<dbReference type="GO" id="GO:0005096">
    <property type="term" value="F:GTPase activator activity"/>
    <property type="evidence" value="ECO:0007669"/>
    <property type="project" value="TreeGrafter"/>
</dbReference>
<dbReference type="OrthoDB" id="294251at2759"/>
<dbReference type="PANTHER" id="PTHR47219:SF15">
    <property type="entry name" value="TBC1 DOMAIN FAMILY MEMBER 12 ISOFORM X1"/>
    <property type="match status" value="1"/>
</dbReference>
<dbReference type="GO" id="GO:0031267">
    <property type="term" value="F:small GTPase binding"/>
    <property type="evidence" value="ECO:0007669"/>
    <property type="project" value="TreeGrafter"/>
</dbReference>
<dbReference type="SMART" id="SM00164">
    <property type="entry name" value="TBC"/>
    <property type="match status" value="1"/>
</dbReference>
<dbReference type="InterPro" id="IPR000195">
    <property type="entry name" value="Rab-GAP-TBC_dom"/>
</dbReference>
<dbReference type="Gene3D" id="1.10.10.750">
    <property type="entry name" value="Ypt/Rab-GAP domain of gyp1p, domain 1"/>
    <property type="match status" value="1"/>
</dbReference>
<dbReference type="InterPro" id="IPR035969">
    <property type="entry name" value="Rab-GAP_TBC_sf"/>
</dbReference>
<evidence type="ECO:0000313" key="4">
    <source>
        <dbReference type="Proteomes" id="UP000326759"/>
    </source>
</evidence>